<gene>
    <name evidence="5" type="ORF">AB2L28_13075</name>
</gene>
<accession>A0ABV4I649</accession>
<reference evidence="5 6" key="1">
    <citation type="submission" date="2024-07" db="EMBL/GenBank/DDBJ databases">
        <authorList>
            <person name="Thanompreechachai J."/>
            <person name="Duangmal K."/>
        </authorList>
    </citation>
    <scope>NUCLEOTIDE SEQUENCE [LARGE SCALE GENOMIC DNA]</scope>
    <source>
        <strain evidence="5 6">TBRC 1896</strain>
    </source>
</reference>
<dbReference type="EC" id="2.7.8.-" evidence="5"/>
<dbReference type="InterPro" id="IPR000462">
    <property type="entry name" value="CDP-OH_P_trans"/>
</dbReference>
<dbReference type="InterPro" id="IPR048254">
    <property type="entry name" value="CDP_ALCOHOL_P_TRANSF_CS"/>
</dbReference>
<evidence type="ECO:0000256" key="1">
    <source>
        <dbReference type="ARBA" id="ARBA00022679"/>
    </source>
</evidence>
<dbReference type="Proteomes" id="UP001566476">
    <property type="component" value="Unassembled WGS sequence"/>
</dbReference>
<dbReference type="EMBL" id="JBGGTQ010000005">
    <property type="protein sequence ID" value="MEZ0493168.1"/>
    <property type="molecule type" value="Genomic_DNA"/>
</dbReference>
<keyword evidence="6" id="KW-1185">Reference proteome</keyword>
<dbReference type="Pfam" id="PF01066">
    <property type="entry name" value="CDP-OH_P_transf"/>
    <property type="match status" value="1"/>
</dbReference>
<feature type="transmembrane region" description="Helical" evidence="4">
    <location>
        <begin position="71"/>
        <end position="93"/>
    </location>
</feature>
<evidence type="ECO:0000256" key="2">
    <source>
        <dbReference type="RuleBase" id="RU003750"/>
    </source>
</evidence>
<dbReference type="RefSeq" id="WP_370719398.1">
    <property type="nucleotide sequence ID" value="NZ_JBGGTQ010000005.1"/>
</dbReference>
<keyword evidence="4" id="KW-0812">Transmembrane</keyword>
<dbReference type="InterPro" id="IPR043130">
    <property type="entry name" value="CDP-OH_PTrfase_TM_dom"/>
</dbReference>
<feature type="transmembrane region" description="Helical" evidence="4">
    <location>
        <begin position="188"/>
        <end position="203"/>
    </location>
</feature>
<dbReference type="Gene3D" id="1.20.120.1760">
    <property type="match status" value="1"/>
</dbReference>
<proteinExistence type="inferred from homology"/>
<feature type="transmembrane region" description="Helical" evidence="4">
    <location>
        <begin position="36"/>
        <end position="59"/>
    </location>
</feature>
<comment type="similarity">
    <text evidence="2">Belongs to the CDP-alcohol phosphatidyltransferase class-I family.</text>
</comment>
<comment type="caution">
    <text evidence="5">The sequence shown here is derived from an EMBL/GenBank/DDBJ whole genome shotgun (WGS) entry which is preliminary data.</text>
</comment>
<evidence type="ECO:0000313" key="6">
    <source>
        <dbReference type="Proteomes" id="UP001566476"/>
    </source>
</evidence>
<keyword evidence="4" id="KW-0472">Membrane</keyword>
<keyword evidence="4" id="KW-1133">Transmembrane helix</keyword>
<evidence type="ECO:0000256" key="4">
    <source>
        <dbReference type="SAM" id="Phobius"/>
    </source>
</evidence>
<evidence type="ECO:0000313" key="5">
    <source>
        <dbReference type="EMBL" id="MEZ0493168.1"/>
    </source>
</evidence>
<dbReference type="GO" id="GO:0016740">
    <property type="term" value="F:transferase activity"/>
    <property type="evidence" value="ECO:0007669"/>
    <property type="project" value="UniProtKB-KW"/>
</dbReference>
<feature type="region of interest" description="Disordered" evidence="3">
    <location>
        <begin position="234"/>
        <end position="263"/>
    </location>
</feature>
<evidence type="ECO:0000256" key="3">
    <source>
        <dbReference type="SAM" id="MobiDB-lite"/>
    </source>
</evidence>
<keyword evidence="1 2" id="KW-0808">Transferase</keyword>
<name>A0ABV4I649_9ACTN</name>
<protein>
    <submittedName>
        <fullName evidence="5">CDP-alcohol phosphatidyltransferase family protein</fullName>
        <ecNumber evidence="5">2.7.8.-</ecNumber>
    </submittedName>
</protein>
<feature type="transmembrane region" description="Helical" evidence="4">
    <location>
        <begin position="12"/>
        <end position="30"/>
    </location>
</feature>
<feature type="transmembrane region" description="Helical" evidence="4">
    <location>
        <begin position="209"/>
        <end position="226"/>
    </location>
</feature>
<dbReference type="PROSITE" id="PS00379">
    <property type="entry name" value="CDP_ALCOHOL_P_TRANSF"/>
    <property type="match status" value="1"/>
</dbReference>
<sequence length="263" mass="26867">MRGTGRRDAGLALALAAVVCTGLVLVTALTGSLGVLLAHGTAAVAGVALVACAAVAVASRRDRWCGPADRVTLVRTVLVGGCATVAVLALAGVTGPRPWSLLALAVPALLLDGVDGYVARRTGTASTAGARLDMEVDAALLLVLSAVVALTQGPWVLAIGLMRYLYVVAGWCWAPLRRTPAPRFSRKVVAVVQVLALLVALLPPVPPRAGAVVLGLALAALVLSFGRDVRSLGRRAPAQDPQRPAGAVVRDRTRARAASVAPR</sequence>
<organism evidence="5 6">
    <name type="scientific">Kineococcus mangrovi</name>
    <dbReference type="NCBI Taxonomy" id="1660183"/>
    <lineage>
        <taxon>Bacteria</taxon>
        <taxon>Bacillati</taxon>
        <taxon>Actinomycetota</taxon>
        <taxon>Actinomycetes</taxon>
        <taxon>Kineosporiales</taxon>
        <taxon>Kineosporiaceae</taxon>
        <taxon>Kineococcus</taxon>
    </lineage>
</organism>